<dbReference type="Proteomes" id="UP000717696">
    <property type="component" value="Unassembled WGS sequence"/>
</dbReference>
<dbReference type="AlphaFoldDB" id="A0A9P9DJI6"/>
<name>A0A9P9DJI6_9HYPO</name>
<evidence type="ECO:0008006" key="4">
    <source>
        <dbReference type="Google" id="ProtNLM"/>
    </source>
</evidence>
<keyword evidence="3" id="KW-1185">Reference proteome</keyword>
<sequence>MKVTTVLALPVLALAAATPKLEDRQLPGLPALPLDPACLEGISGISACVSGGINQNTLLTDLLGCPILVILQALDCIISGIGGGLGTK</sequence>
<dbReference type="EMBL" id="JAGMUU010000028">
    <property type="protein sequence ID" value="KAH7120418.1"/>
    <property type="molecule type" value="Genomic_DNA"/>
</dbReference>
<evidence type="ECO:0000256" key="1">
    <source>
        <dbReference type="SAM" id="SignalP"/>
    </source>
</evidence>
<gene>
    <name evidence="2" type="ORF">B0J13DRAFT_629287</name>
</gene>
<comment type="caution">
    <text evidence="2">The sequence shown here is derived from an EMBL/GenBank/DDBJ whole genome shotgun (WGS) entry which is preliminary data.</text>
</comment>
<feature type="signal peptide" evidence="1">
    <location>
        <begin position="1"/>
        <end position="15"/>
    </location>
</feature>
<protein>
    <recommendedName>
        <fullName evidence="4">Hydrophobin</fullName>
    </recommendedName>
</protein>
<keyword evidence="1" id="KW-0732">Signal</keyword>
<evidence type="ECO:0000313" key="2">
    <source>
        <dbReference type="EMBL" id="KAH7120418.1"/>
    </source>
</evidence>
<evidence type="ECO:0000313" key="3">
    <source>
        <dbReference type="Proteomes" id="UP000717696"/>
    </source>
</evidence>
<feature type="chain" id="PRO_5040280121" description="Hydrophobin" evidence="1">
    <location>
        <begin position="16"/>
        <end position="88"/>
    </location>
</feature>
<organism evidence="2 3">
    <name type="scientific">Dactylonectria estremocensis</name>
    <dbReference type="NCBI Taxonomy" id="1079267"/>
    <lineage>
        <taxon>Eukaryota</taxon>
        <taxon>Fungi</taxon>
        <taxon>Dikarya</taxon>
        <taxon>Ascomycota</taxon>
        <taxon>Pezizomycotina</taxon>
        <taxon>Sordariomycetes</taxon>
        <taxon>Hypocreomycetidae</taxon>
        <taxon>Hypocreales</taxon>
        <taxon>Nectriaceae</taxon>
        <taxon>Dactylonectria</taxon>
    </lineage>
</organism>
<reference evidence="2" key="1">
    <citation type="journal article" date="2021" name="Nat. Commun.">
        <title>Genetic determinants of endophytism in the Arabidopsis root mycobiome.</title>
        <authorList>
            <person name="Mesny F."/>
            <person name="Miyauchi S."/>
            <person name="Thiergart T."/>
            <person name="Pickel B."/>
            <person name="Atanasova L."/>
            <person name="Karlsson M."/>
            <person name="Huettel B."/>
            <person name="Barry K.W."/>
            <person name="Haridas S."/>
            <person name="Chen C."/>
            <person name="Bauer D."/>
            <person name="Andreopoulos W."/>
            <person name="Pangilinan J."/>
            <person name="LaButti K."/>
            <person name="Riley R."/>
            <person name="Lipzen A."/>
            <person name="Clum A."/>
            <person name="Drula E."/>
            <person name="Henrissat B."/>
            <person name="Kohler A."/>
            <person name="Grigoriev I.V."/>
            <person name="Martin F.M."/>
            <person name="Hacquard S."/>
        </authorList>
    </citation>
    <scope>NUCLEOTIDE SEQUENCE</scope>
    <source>
        <strain evidence="2">MPI-CAGE-AT-0021</strain>
    </source>
</reference>
<proteinExistence type="predicted"/>
<accession>A0A9P9DJI6</accession>
<dbReference type="OrthoDB" id="4836151at2759"/>